<name>A0A6G1BP90_9ORYZ</name>
<comment type="caution">
    <text evidence="2">The sequence shown here is derived from an EMBL/GenBank/DDBJ whole genome shotgun (WGS) entry which is preliminary data.</text>
</comment>
<dbReference type="Proteomes" id="UP000479710">
    <property type="component" value="Unassembled WGS sequence"/>
</dbReference>
<keyword evidence="3" id="KW-1185">Reference proteome</keyword>
<feature type="compositionally biased region" description="Pro residues" evidence="1">
    <location>
        <begin position="36"/>
        <end position="45"/>
    </location>
</feature>
<gene>
    <name evidence="2" type="ORF">E2562_028678</name>
</gene>
<evidence type="ECO:0000313" key="2">
    <source>
        <dbReference type="EMBL" id="KAF0889587.1"/>
    </source>
</evidence>
<sequence>MGTVTTAPAKSFQPNITTPRSNLSLLCLSLRRSKPPDMPSRPVPSPARLEVAMPEQARGQSSHPAPNIHL</sequence>
<reference evidence="2 3" key="1">
    <citation type="submission" date="2019-11" db="EMBL/GenBank/DDBJ databases">
        <title>Whole genome sequence of Oryza granulata.</title>
        <authorList>
            <person name="Li W."/>
        </authorList>
    </citation>
    <scope>NUCLEOTIDE SEQUENCE [LARGE SCALE GENOMIC DNA]</scope>
    <source>
        <strain evidence="3">cv. Menghai</strain>
        <tissue evidence="2">Leaf</tissue>
    </source>
</reference>
<proteinExistence type="predicted"/>
<accession>A0A6G1BP90</accession>
<dbReference type="EMBL" id="SPHZ02000012">
    <property type="protein sequence ID" value="KAF0889587.1"/>
    <property type="molecule type" value="Genomic_DNA"/>
</dbReference>
<organism evidence="2 3">
    <name type="scientific">Oryza meyeriana var. granulata</name>
    <dbReference type="NCBI Taxonomy" id="110450"/>
    <lineage>
        <taxon>Eukaryota</taxon>
        <taxon>Viridiplantae</taxon>
        <taxon>Streptophyta</taxon>
        <taxon>Embryophyta</taxon>
        <taxon>Tracheophyta</taxon>
        <taxon>Spermatophyta</taxon>
        <taxon>Magnoliopsida</taxon>
        <taxon>Liliopsida</taxon>
        <taxon>Poales</taxon>
        <taxon>Poaceae</taxon>
        <taxon>BOP clade</taxon>
        <taxon>Oryzoideae</taxon>
        <taxon>Oryzeae</taxon>
        <taxon>Oryzinae</taxon>
        <taxon>Oryza</taxon>
        <taxon>Oryza meyeriana</taxon>
    </lineage>
</organism>
<dbReference type="AlphaFoldDB" id="A0A6G1BP90"/>
<evidence type="ECO:0000313" key="3">
    <source>
        <dbReference type="Proteomes" id="UP000479710"/>
    </source>
</evidence>
<evidence type="ECO:0000256" key="1">
    <source>
        <dbReference type="SAM" id="MobiDB-lite"/>
    </source>
</evidence>
<feature type="region of interest" description="Disordered" evidence="1">
    <location>
        <begin position="32"/>
        <end position="70"/>
    </location>
</feature>
<protein>
    <submittedName>
        <fullName evidence="2">Uncharacterized protein</fullName>
    </submittedName>
</protein>